<keyword evidence="2" id="KW-1185">Reference proteome</keyword>
<reference evidence="1 2" key="1">
    <citation type="submission" date="2021-08" db="EMBL/GenBank/DDBJ databases">
        <title>Endosymbiont genome of Braarudosphaera bigelowii.</title>
        <authorList>
            <person name="Suzuki S."/>
            <person name="Ishida K."/>
        </authorList>
    </citation>
    <scope>NUCLEOTIDE SEQUENCE [LARGE SCALE GENOMIC DNA]</scope>
    <source>
        <strain evidence="1">CPSB-1</strain>
    </source>
</reference>
<dbReference type="PANTHER" id="PTHR30189:SF1">
    <property type="entry name" value="LPS-ASSEMBLY PROTEIN LPTD"/>
    <property type="match status" value="1"/>
</dbReference>
<sequence length="850" mass="95623">MGKTYKNETKSASAHLLLSRCKYLVPKPLSLILSIKMLSFVPPPNLPIQVQTIVTHKEKQFQPFLNINSLLIDSKKYSSKPIKLSGLGNVSPSKITFNSFKNQLTDIQKLSNSKVFSLSLLTEKNIDNLKRVTQRENLETLQSFRKSANGLSKRRTIKVNKNFNEQEKILFSNLDPEDQKLQQLTFNVITEDKSSISQQIKPVSKLAPRKIIGVVELIADRQEYDSEKEVVYAEGKVVMRFTNGVLLADRLWINLPNRFAVAEGNVVLDRGEQTLRGERFEYYFVQDSGVIFNASGQIYQPTTGQDFTPTLPTASDSNLIPNQILNERLALEQPLKKVTRAEGISYSFGLSLEEDNIQNMGANVGQRNGGQINRIRFQAERIKFDANGWRANNARLTNDPFSPPEVEVRAEAATYRNIAPLVDEVKLTNSRVVLDQINSFPTQDRLIFDHRDRQPGVISFGFDDRDRGGLFVERGFNIVDTDNINWEITPQYYIQKAVSPQGLTVDDQNTDLFQEDKDDIELISPPAFGLVSEINANLNNKTTFFARTSLTSLEFDDVEDRLRVKSFAQYRIGNSAAPHDLRFEYNYRERLFNGSLGFQTVRSSAGILLVSPDIALDKSGLQLSYQGSFQTVNADTDKYSLLGLNSSDNRISLTRLQGAVSLNRPFLLWYGKALPPDPEQGLKYTATPVLPFLVLSTGVTGVTSLYGNGDSQPSILGNIRLSGQVGNFSKPFLDYTGFNISFSQALRGDPSPFMFDRFADLKTLSWGISQQLYGPVRLGVQSSYNIDRDREINTDLFIEYSRRTYNILLRYNSVLKVGSLSLRISDFNWGGNPGPFDGTGIRPVIQGMPR</sequence>
<accession>A0ABN6K3Z6</accession>
<organism evidence="1 2">
    <name type="scientific">cyanobacterium endosymbiont of Braarudosphaera bigelowii</name>
    <dbReference type="NCBI Taxonomy" id="1285375"/>
    <lineage>
        <taxon>Bacteria</taxon>
        <taxon>Bacillati</taxon>
        <taxon>Cyanobacteriota</taxon>
        <taxon>Cyanophyceae</taxon>
        <taxon>Oscillatoriophycideae</taxon>
        <taxon>Chroococcales</taxon>
        <taxon>Aphanothecaceae</taxon>
        <taxon>Candidatus Atelocyanobacterium</taxon>
        <taxon>Candidatus Atelocyanobacterium thalassae</taxon>
    </lineage>
</organism>
<dbReference type="Proteomes" id="UP001319803">
    <property type="component" value="Chromosome"/>
</dbReference>
<gene>
    <name evidence="1" type="ORF">CPARK_000105200</name>
</gene>
<dbReference type="EMBL" id="AP024987">
    <property type="protein sequence ID" value="BDA40214.1"/>
    <property type="molecule type" value="Genomic_DNA"/>
</dbReference>
<dbReference type="InterPro" id="IPR050218">
    <property type="entry name" value="LptD"/>
</dbReference>
<evidence type="ECO:0000313" key="2">
    <source>
        <dbReference type="Proteomes" id="UP001319803"/>
    </source>
</evidence>
<dbReference type="InterPro" id="IPR022244">
    <property type="entry name" value="DUF3769"/>
</dbReference>
<dbReference type="Pfam" id="PF12600">
    <property type="entry name" value="DUF3769"/>
    <property type="match status" value="1"/>
</dbReference>
<proteinExistence type="predicted"/>
<name>A0ABN6K3Z6_9CHRO</name>
<dbReference type="PANTHER" id="PTHR30189">
    <property type="entry name" value="LPS-ASSEMBLY PROTEIN"/>
    <property type="match status" value="1"/>
</dbReference>
<protein>
    <submittedName>
        <fullName evidence="1">LPS-assembly protein LptD</fullName>
    </submittedName>
</protein>
<dbReference type="RefSeq" id="WP_407084179.1">
    <property type="nucleotide sequence ID" value="NZ_AP024987.1"/>
</dbReference>
<evidence type="ECO:0000313" key="1">
    <source>
        <dbReference type="EMBL" id="BDA40214.1"/>
    </source>
</evidence>